<evidence type="ECO:0000259" key="1">
    <source>
        <dbReference type="Pfam" id="PF00535"/>
    </source>
</evidence>
<dbReference type="PANTHER" id="PTHR22916:SF3">
    <property type="entry name" value="UDP-GLCNAC:BETAGAL BETA-1,3-N-ACETYLGLUCOSAMINYLTRANSFERASE-LIKE PROTEIN 1"/>
    <property type="match status" value="1"/>
</dbReference>
<keyword evidence="3" id="KW-1185">Reference proteome</keyword>
<dbReference type="Pfam" id="PF00535">
    <property type="entry name" value="Glycos_transf_2"/>
    <property type="match status" value="1"/>
</dbReference>
<dbReference type="SUPFAM" id="SSF53448">
    <property type="entry name" value="Nucleotide-diphospho-sugar transferases"/>
    <property type="match status" value="1"/>
</dbReference>
<organism evidence="2 3">
    <name type="scientific">Aliivibrio logei 5S-186</name>
    <dbReference type="NCBI Taxonomy" id="626086"/>
    <lineage>
        <taxon>Bacteria</taxon>
        <taxon>Pseudomonadati</taxon>
        <taxon>Pseudomonadota</taxon>
        <taxon>Gammaproteobacteria</taxon>
        <taxon>Vibrionales</taxon>
        <taxon>Vibrionaceae</taxon>
        <taxon>Aliivibrio</taxon>
    </lineage>
</organism>
<name>A0ABX3AQH6_ALILO</name>
<dbReference type="RefSeq" id="WP_017020694.1">
    <property type="nucleotide sequence ID" value="NZ_AJYJ02000135.1"/>
</dbReference>
<dbReference type="PANTHER" id="PTHR22916">
    <property type="entry name" value="GLYCOSYLTRANSFERASE"/>
    <property type="match status" value="1"/>
</dbReference>
<proteinExistence type="predicted"/>
<sequence length="308" mass="35240">MKNSVDVVLAIYRPNHYLLEQLDSLVKQTYYNYINRIIIVNDSPELDNDIYRKIISYNKVSYNVNDSGSHGAKENFTYALSLSNAMYIMTCDQDDVWKEDKIEVSVERLISLENSSTDKTPCLVATDVEVVDSNLTVINDSFQSFRGTTQEKYQKHSNLLVRNIYPGCSMAFNRALLEKALPIPKSAIMHDWWLLSVSLLTGEVGFINQSTMLYRQHGNNTLGAHKSSLLKSLFNRSLTSNIALADKQLEEIFAQLRELDSSFTLEPYFDSRLLLKPTKLKLVKFLMLNYPYPIHKKLAIICSVILSK</sequence>
<dbReference type="InterPro" id="IPR001173">
    <property type="entry name" value="Glyco_trans_2-like"/>
</dbReference>
<evidence type="ECO:0000313" key="3">
    <source>
        <dbReference type="Proteomes" id="UP000095059"/>
    </source>
</evidence>
<evidence type="ECO:0000313" key="2">
    <source>
        <dbReference type="EMBL" id="OEF10054.1"/>
    </source>
</evidence>
<dbReference type="Proteomes" id="UP000095059">
    <property type="component" value="Unassembled WGS sequence"/>
</dbReference>
<dbReference type="EMBL" id="AJYJ02000135">
    <property type="protein sequence ID" value="OEF10054.1"/>
    <property type="molecule type" value="Genomic_DNA"/>
</dbReference>
<comment type="caution">
    <text evidence="2">The sequence shown here is derived from an EMBL/GenBank/DDBJ whole genome shotgun (WGS) entry which is preliminary data.</text>
</comment>
<dbReference type="InterPro" id="IPR029044">
    <property type="entry name" value="Nucleotide-diphossugar_trans"/>
</dbReference>
<feature type="domain" description="Glycosyltransferase 2-like" evidence="1">
    <location>
        <begin position="7"/>
        <end position="114"/>
    </location>
</feature>
<reference evidence="2 3" key="1">
    <citation type="journal article" date="2012" name="Science">
        <title>Ecological populations of bacteria act as socially cohesive units of antibiotic production and resistance.</title>
        <authorList>
            <person name="Cordero O.X."/>
            <person name="Wildschutte H."/>
            <person name="Kirkup B."/>
            <person name="Proehl S."/>
            <person name="Ngo L."/>
            <person name="Hussain F."/>
            <person name="Le Roux F."/>
            <person name="Mincer T."/>
            <person name="Polz M.F."/>
        </authorList>
    </citation>
    <scope>NUCLEOTIDE SEQUENCE [LARGE SCALE GENOMIC DNA]</scope>
    <source>
        <strain evidence="2 3">5S-186</strain>
    </source>
</reference>
<accession>A0ABX3AQH6</accession>
<protein>
    <recommendedName>
        <fullName evidence="1">Glycosyltransferase 2-like domain-containing protein</fullName>
    </recommendedName>
</protein>
<dbReference type="Gene3D" id="3.90.550.10">
    <property type="entry name" value="Spore Coat Polysaccharide Biosynthesis Protein SpsA, Chain A"/>
    <property type="match status" value="1"/>
</dbReference>
<gene>
    <name evidence="2" type="ORF">A1Q5_13945</name>
</gene>